<geneLocation type="plasmid" evidence="1">
    <name>pK29</name>
</geneLocation>
<keyword evidence="1" id="KW-0614">Plasmid</keyword>
<proteinExistence type="predicted"/>
<dbReference type="EMBL" id="EF382672">
    <property type="protein sequence ID" value="ABQ03019.1"/>
    <property type="molecule type" value="Genomic_DNA"/>
</dbReference>
<name>A7KGF2_KLEPN</name>
<accession>A7KGF2</accession>
<sequence>MTTVVRSSNHYHCQLKPVGRRGLSDKMTTMEMSLSITTTVIKVQRFNVNQ</sequence>
<reference evidence="1" key="1">
    <citation type="journal article" date="2007" name="Antimicrob. Agents Chemother.">
        <title>Sequencing and comparative genomic analysis of pK29, a 269-kilobase conjugative plasmid encoding CMY-8 and CTX-M-3 beta-lactamases in Klebsiella pneumoniae.</title>
        <authorList>
            <person name="Chen Y.T."/>
            <person name="Lauderdale T.L."/>
            <person name="Liao T.L."/>
            <person name="Shiau Y.R."/>
            <person name="Shu H.Y."/>
            <person name="Wu K.M."/>
            <person name="Yan J.J."/>
            <person name="Su I.J."/>
            <person name="Tsai S.F."/>
        </authorList>
    </citation>
    <scope>NUCLEOTIDE SEQUENCE</scope>
    <source>
        <strain evidence="1">NK29</strain>
        <plasmid evidence="1">pK29</plasmid>
    </source>
</reference>
<reference evidence="1" key="2">
    <citation type="submission" date="2007-01" db="EMBL/GenBank/DDBJ databases">
        <authorList>
            <person name="Chen Y.-T."/>
            <person name="Wu K.-M."/>
            <person name="Liao T.-L."/>
            <person name="Shiau Y.-R."/>
            <person name="Yan J.-J."/>
            <person name="Su I.-J."/>
            <person name="Lauderdale T.-L."/>
            <person name="Tsai S.-F."/>
        </authorList>
    </citation>
    <scope>NUCLEOTIDE SEQUENCE</scope>
    <source>
        <strain evidence="1">NK29</strain>
        <plasmid evidence="1">pK29</plasmid>
    </source>
</reference>
<protein>
    <submittedName>
        <fullName evidence="1">Uncharacterized protein</fullName>
    </submittedName>
</protein>
<evidence type="ECO:0000313" key="1">
    <source>
        <dbReference type="EMBL" id="ABQ03019.1"/>
    </source>
</evidence>
<dbReference type="AlphaFoldDB" id="A7KGF2"/>
<organism evidence="1">
    <name type="scientific">Klebsiella pneumoniae</name>
    <dbReference type="NCBI Taxonomy" id="573"/>
    <lineage>
        <taxon>Bacteria</taxon>
        <taxon>Pseudomonadati</taxon>
        <taxon>Pseudomonadota</taxon>
        <taxon>Gammaproteobacteria</taxon>
        <taxon>Enterobacterales</taxon>
        <taxon>Enterobacteriaceae</taxon>
        <taxon>Klebsiella/Raoultella group</taxon>
        <taxon>Klebsiella</taxon>
        <taxon>Klebsiella pneumoniae complex</taxon>
    </lineage>
</organism>